<evidence type="ECO:0000313" key="1">
    <source>
        <dbReference type="EMBL" id="AEE98074.1"/>
    </source>
</evidence>
<evidence type="ECO:0000313" key="2">
    <source>
        <dbReference type="Proteomes" id="UP000008457"/>
    </source>
</evidence>
<dbReference type="Proteomes" id="UP000008457">
    <property type="component" value="Chromosome"/>
</dbReference>
<sequence>MRVLQRNPGWQYEKKGIAPKGRAFSRRLGDGILAPGEFLYKSRKIYDFIFNVFPLVDKQLEVYAGIARHIPDKMLSKQALDSIATKKFHCQGGSIYALYPHTDGDKMIKFIVAYQTISDYLDNLCDRSGIFDETAFRNLHLAMTDALLPDEQYSDYYSYYPYSQDGGYLRYLVKECKNVINLIPAYDVIKDKILYLVGIYSDLQVYKHLTHDIREDKLIKWSAVHIDSSYPKLNWWEFAAASGSTLGIFVLVACAFDTNLRAETVQGIYDAYFPWICGLHILLDYYIDLYDDAENGDLNFVSYYNDNQDCEKHLKRFYTASLNAIARLNEASFHRMVVDGLLAMYLSDPKAMANEHLKCSKEIINTSENYARLLYRICKLIRRRGSL</sequence>
<dbReference type="eggNOG" id="ENOG502Z812">
    <property type="taxonomic scope" value="Bacteria"/>
</dbReference>
<organism evidence="1 2">
    <name type="scientific">Mahella australiensis (strain DSM 15567 / CIP 107919 / 50-1 BON)</name>
    <dbReference type="NCBI Taxonomy" id="697281"/>
    <lineage>
        <taxon>Bacteria</taxon>
        <taxon>Bacillati</taxon>
        <taxon>Bacillota</taxon>
        <taxon>Clostridia</taxon>
        <taxon>Thermoanaerobacterales</taxon>
        <taxon>Thermoanaerobacterales Family IV. Incertae Sedis</taxon>
        <taxon>Mahella</taxon>
    </lineage>
</organism>
<dbReference type="EMBL" id="CP002360">
    <property type="protein sequence ID" value="AEE98074.1"/>
    <property type="molecule type" value="Genomic_DNA"/>
</dbReference>
<dbReference type="InterPro" id="IPR019712">
    <property type="entry name" value="YtpB-like"/>
</dbReference>
<reference evidence="1 2" key="2">
    <citation type="journal article" date="2011" name="Stand. Genomic Sci.">
        <title>Complete genome sequence of Mahella australiensis type strain (50-1 BON).</title>
        <authorList>
            <person name="Sikorski J."/>
            <person name="Teshima H."/>
            <person name="Nolan M."/>
            <person name="Lucas S."/>
            <person name="Hammon N."/>
            <person name="Deshpande S."/>
            <person name="Cheng J.F."/>
            <person name="Pitluck S."/>
            <person name="Liolios K."/>
            <person name="Pagani I."/>
            <person name="Ivanova N."/>
            <person name="Huntemann M."/>
            <person name="Mavromatis K."/>
            <person name="Ovchinikova G."/>
            <person name="Pati A."/>
            <person name="Tapia R."/>
            <person name="Han C."/>
            <person name="Goodwin L."/>
            <person name="Chen A."/>
            <person name="Palaniappan K."/>
            <person name="Land M."/>
            <person name="Hauser L."/>
            <person name="Ngatchou-Djao O.D."/>
            <person name="Rohde M."/>
            <person name="Pukall R."/>
            <person name="Spring S."/>
            <person name="Abt B."/>
            <person name="Goker M."/>
            <person name="Detter J.C."/>
            <person name="Woyke T."/>
            <person name="Bristow J."/>
            <person name="Markowitz V."/>
            <person name="Hugenholtz P."/>
            <person name="Eisen J.A."/>
            <person name="Kyrpides N.C."/>
            <person name="Klenk H.P."/>
            <person name="Lapidus A."/>
        </authorList>
    </citation>
    <scope>NUCLEOTIDE SEQUENCE [LARGE SCALE GENOMIC DNA]</scope>
    <source>
        <strain evidence="2">DSM 15567 / CIP 107919 / 50-1 BON</strain>
    </source>
</reference>
<dbReference type="OrthoDB" id="2371262at2"/>
<name>F4A0Z7_MAHA5</name>
<evidence type="ECO:0008006" key="3">
    <source>
        <dbReference type="Google" id="ProtNLM"/>
    </source>
</evidence>
<dbReference type="KEGG" id="mas:Mahau_2954"/>
<dbReference type="HOGENOM" id="CLU_042799_0_0_9"/>
<gene>
    <name evidence="1" type="ordered locus">Mahau_2954</name>
</gene>
<keyword evidence="2" id="KW-1185">Reference proteome</keyword>
<dbReference type="AlphaFoldDB" id="F4A0Z7"/>
<dbReference type="Pfam" id="PF10776">
    <property type="entry name" value="DUF2600"/>
    <property type="match status" value="1"/>
</dbReference>
<dbReference type="STRING" id="697281.Mahau_2954"/>
<reference evidence="2" key="1">
    <citation type="submission" date="2010-11" db="EMBL/GenBank/DDBJ databases">
        <title>The complete genome of Mahella australiensis DSM 15567.</title>
        <authorList>
            <consortium name="US DOE Joint Genome Institute (JGI-PGF)"/>
            <person name="Lucas S."/>
            <person name="Copeland A."/>
            <person name="Lapidus A."/>
            <person name="Bruce D."/>
            <person name="Goodwin L."/>
            <person name="Pitluck S."/>
            <person name="Kyrpides N."/>
            <person name="Mavromatis K."/>
            <person name="Pagani I."/>
            <person name="Ivanova N."/>
            <person name="Teshima H."/>
            <person name="Brettin T."/>
            <person name="Detter J.C."/>
            <person name="Han C."/>
            <person name="Tapia R."/>
            <person name="Land M."/>
            <person name="Hauser L."/>
            <person name="Markowitz V."/>
            <person name="Cheng J.-F."/>
            <person name="Hugenholtz P."/>
            <person name="Woyke T."/>
            <person name="Wu D."/>
            <person name="Spring S."/>
            <person name="Pukall R."/>
            <person name="Steenblock K."/>
            <person name="Schneider S."/>
            <person name="Klenk H.-P."/>
            <person name="Eisen J.A."/>
        </authorList>
    </citation>
    <scope>NUCLEOTIDE SEQUENCE [LARGE SCALE GENOMIC DNA]</scope>
    <source>
        <strain evidence="2">DSM 15567 / CIP 107919 / 50-1 BON</strain>
    </source>
</reference>
<protein>
    <recommendedName>
        <fullName evidence="3">Tetraprenyl-beta-curcumene synthase</fullName>
    </recommendedName>
</protein>
<proteinExistence type="predicted"/>
<dbReference type="RefSeq" id="WP_013782485.1">
    <property type="nucleotide sequence ID" value="NC_015520.1"/>
</dbReference>
<accession>F4A0Z7</accession>